<dbReference type="RefSeq" id="WP_126631599.1">
    <property type="nucleotide sequence ID" value="NZ_BIFT01000002.1"/>
</dbReference>
<sequence length="218" mass="24303">MQREFLTPRGYRSRERILTQAARLVYEKGVRGTSLDDIRAATAVSKSQLYHYFANKEDLVLAIIERQTSMVLAEEQPFLDHLDSWENLERWGAFLVTETEKRQCIGGCPVGSLASELADQDEASRVALVSSFDQWEGYLIEGLTAMQERGELRKDANPAELAVAVMTSLQGGLLLSKTRKTTQPLQIALRTAFSYVRSFASSVHTQGPCVSTLLNDQG</sequence>
<dbReference type="Pfam" id="PF00440">
    <property type="entry name" value="TetR_N"/>
    <property type="match status" value="1"/>
</dbReference>
<dbReference type="EMBL" id="BIFT01000002">
    <property type="protein sequence ID" value="GCE31657.1"/>
    <property type="molecule type" value="Genomic_DNA"/>
</dbReference>
<dbReference type="Proteomes" id="UP000287171">
    <property type="component" value="Unassembled WGS sequence"/>
</dbReference>
<keyword evidence="1" id="KW-0805">Transcription regulation</keyword>
<dbReference type="PROSITE" id="PS50977">
    <property type="entry name" value="HTH_TETR_2"/>
    <property type="match status" value="1"/>
</dbReference>
<dbReference type="PANTHER" id="PTHR47506">
    <property type="entry name" value="TRANSCRIPTIONAL REGULATORY PROTEIN"/>
    <property type="match status" value="1"/>
</dbReference>
<dbReference type="OrthoDB" id="7465645at2"/>
<evidence type="ECO:0000256" key="2">
    <source>
        <dbReference type="ARBA" id="ARBA00023125"/>
    </source>
</evidence>
<dbReference type="SUPFAM" id="SSF48498">
    <property type="entry name" value="Tetracyclin repressor-like, C-terminal domain"/>
    <property type="match status" value="1"/>
</dbReference>
<dbReference type="GO" id="GO:0003677">
    <property type="term" value="F:DNA binding"/>
    <property type="evidence" value="ECO:0007669"/>
    <property type="project" value="UniProtKB-UniRule"/>
</dbReference>
<dbReference type="InterPro" id="IPR036271">
    <property type="entry name" value="Tet_transcr_reg_TetR-rel_C_sf"/>
</dbReference>
<reference evidence="7" key="1">
    <citation type="submission" date="2018-12" db="EMBL/GenBank/DDBJ databases">
        <title>Tengunoibacter tsumagoiensis gen. nov., sp. nov., Dictyobacter kobayashii sp. nov., D. alpinus sp. nov., and D. joshuensis sp. nov. and description of Dictyobacteraceae fam. nov. within the order Ktedonobacterales isolated from Tengu-no-mugimeshi.</title>
        <authorList>
            <person name="Wang C.M."/>
            <person name="Zheng Y."/>
            <person name="Sakai Y."/>
            <person name="Toyoda A."/>
            <person name="Minakuchi Y."/>
            <person name="Abe K."/>
            <person name="Yokota A."/>
            <person name="Yabe S."/>
        </authorList>
    </citation>
    <scope>NUCLEOTIDE SEQUENCE [LARGE SCALE GENOMIC DNA]</scope>
    <source>
        <strain evidence="7">Uno16</strain>
    </source>
</reference>
<evidence type="ECO:0000259" key="5">
    <source>
        <dbReference type="PROSITE" id="PS50977"/>
    </source>
</evidence>
<protein>
    <submittedName>
        <fullName evidence="6">Transcriptional regulator</fullName>
    </submittedName>
</protein>
<dbReference type="InterPro" id="IPR011075">
    <property type="entry name" value="TetR_C"/>
</dbReference>
<dbReference type="Pfam" id="PF16925">
    <property type="entry name" value="TetR_C_13"/>
    <property type="match status" value="1"/>
</dbReference>
<keyword evidence="7" id="KW-1185">Reference proteome</keyword>
<comment type="caution">
    <text evidence="6">The sequence shown here is derived from an EMBL/GenBank/DDBJ whole genome shotgun (WGS) entry which is preliminary data.</text>
</comment>
<feature type="DNA-binding region" description="H-T-H motif" evidence="4">
    <location>
        <begin position="34"/>
        <end position="53"/>
    </location>
</feature>
<dbReference type="Gene3D" id="1.10.357.10">
    <property type="entry name" value="Tetracycline Repressor, domain 2"/>
    <property type="match status" value="1"/>
</dbReference>
<evidence type="ECO:0000256" key="4">
    <source>
        <dbReference type="PROSITE-ProRule" id="PRU00335"/>
    </source>
</evidence>
<dbReference type="AlphaFoldDB" id="A0A402BJX5"/>
<dbReference type="InterPro" id="IPR009057">
    <property type="entry name" value="Homeodomain-like_sf"/>
</dbReference>
<feature type="domain" description="HTH tetR-type" evidence="5">
    <location>
        <begin position="11"/>
        <end position="71"/>
    </location>
</feature>
<proteinExistence type="predicted"/>
<gene>
    <name evidence="6" type="ORF">KDA_71410</name>
</gene>
<evidence type="ECO:0000256" key="1">
    <source>
        <dbReference type="ARBA" id="ARBA00023015"/>
    </source>
</evidence>
<dbReference type="PRINTS" id="PR00455">
    <property type="entry name" value="HTHTETR"/>
</dbReference>
<organism evidence="6 7">
    <name type="scientific">Dictyobacter alpinus</name>
    <dbReference type="NCBI Taxonomy" id="2014873"/>
    <lineage>
        <taxon>Bacteria</taxon>
        <taxon>Bacillati</taxon>
        <taxon>Chloroflexota</taxon>
        <taxon>Ktedonobacteria</taxon>
        <taxon>Ktedonobacterales</taxon>
        <taxon>Dictyobacteraceae</taxon>
        <taxon>Dictyobacter</taxon>
    </lineage>
</organism>
<dbReference type="PANTHER" id="PTHR47506:SF1">
    <property type="entry name" value="HTH-TYPE TRANSCRIPTIONAL REGULATOR YJDC"/>
    <property type="match status" value="1"/>
</dbReference>
<keyword evidence="2 4" id="KW-0238">DNA-binding</keyword>
<evidence type="ECO:0000256" key="3">
    <source>
        <dbReference type="ARBA" id="ARBA00023163"/>
    </source>
</evidence>
<dbReference type="SUPFAM" id="SSF46689">
    <property type="entry name" value="Homeodomain-like"/>
    <property type="match status" value="1"/>
</dbReference>
<dbReference type="InterPro" id="IPR001647">
    <property type="entry name" value="HTH_TetR"/>
</dbReference>
<name>A0A402BJX5_9CHLR</name>
<keyword evidence="3" id="KW-0804">Transcription</keyword>
<evidence type="ECO:0000313" key="7">
    <source>
        <dbReference type="Proteomes" id="UP000287171"/>
    </source>
</evidence>
<evidence type="ECO:0000313" key="6">
    <source>
        <dbReference type="EMBL" id="GCE31657.1"/>
    </source>
</evidence>
<accession>A0A402BJX5</accession>